<sequence>MQFSFEKKHNGSLYLQYTLIFLFVSFFVYGTYLITGHSLIWRLDGAQQHLPLLQEYQHFLRSFLHHPLQQVPQWSWKLGIGGDLFQIYSYYVLGDFFSYLTLLFPASKIVFAYQFLIVLRLYCAGIAFCFFASHFKLSHSVIITGALIYIFNAFLLYSNVAQPFFTIPFIIFPLLIIALERVLQGLSVWPLIFVFCWMLFNNFYFAYMLGIGAAIFLVLRYLLYYRKKIHLFKTFFKLSFCTLISLGLTAIVLVPEIFAVQNSTRSDGVFANGLTLYPLYYYLALPSQLINGGNRGFYFWSALGFASIVFFAIVYILAKWRHYPLLASVFVLGGIMLLFPLFGAFFNGFMAPSNRWTLMLALPFSFACCILITNTPKISSKTMHLFRNTLFAYSIFIICCYYFQNDEKIFIPLLFLFVTYRTLVFYSRHKVAKTAHAFLIVVLLNVILNAVYFEAPYNGGYSNEMLPFGSYEKLIKHRYAGLNNNLKTTNTYRVSTISSNYYLGSGFHMYNTLPSNTNSVSSYYSLQNKNIGTFANIMQNSQFEANIPLGQLDDRTILNNFFGVRYLFTQINQANDKKIPAGYTLDKVSSLISDANQKSSQSQQTQRYRSNYAFPLIYWQDSAFSSSTYSKMSPTQKERSLATGVYLNTKTIKSLKKASVSHDVQNVDYQLISSRGNFVSSRDIQRKDSNESYLIILKNPAAYKNSELHLEFSDIKYTPEKLKNQLELEQQAHHSSSTNSTLTLNDSLSYYQNLRYHILQGTPDSSFSLTVASPITSGTIKQPKQNELSFYKTVKNSVLNMGYFASLPTNLTLTPSKIGNYHFKLKITAEKINNNYFAEVKKIQKNRLKELKFSRNKVSGNIITSRSGVITSSIPYSKGWTATDNGTPVHVLKTNNAFVGFKLKPGKHHIILSYQTPGLKLGWYISLVSVLLVLTYVFFKSIKKDLVNCILNK</sequence>
<accession>A0A0R1Q4E0</accession>
<proteinExistence type="predicted"/>
<gene>
    <name evidence="2" type="ORF">FD20_GL000627</name>
</gene>
<reference evidence="2 3" key="1">
    <citation type="journal article" date="2015" name="Genome Announc.">
        <title>Expanding the biotechnology potential of lactobacilli through comparative genomics of 213 strains and associated genera.</title>
        <authorList>
            <person name="Sun Z."/>
            <person name="Harris H.M."/>
            <person name="McCann A."/>
            <person name="Guo C."/>
            <person name="Argimon S."/>
            <person name="Zhang W."/>
            <person name="Yang X."/>
            <person name="Jeffery I.B."/>
            <person name="Cooney J.C."/>
            <person name="Kagawa T.F."/>
            <person name="Liu W."/>
            <person name="Song Y."/>
            <person name="Salvetti E."/>
            <person name="Wrobel A."/>
            <person name="Rasinkangas P."/>
            <person name="Parkhill J."/>
            <person name="Rea M.C."/>
            <person name="O'Sullivan O."/>
            <person name="Ritari J."/>
            <person name="Douillard F.P."/>
            <person name="Paul Ross R."/>
            <person name="Yang R."/>
            <person name="Briner A.E."/>
            <person name="Felis G.E."/>
            <person name="de Vos W.M."/>
            <person name="Barrangou R."/>
            <person name="Klaenhammer T.R."/>
            <person name="Caufield P.W."/>
            <person name="Cui Y."/>
            <person name="Zhang H."/>
            <person name="O'Toole P.W."/>
        </authorList>
    </citation>
    <scope>NUCLEOTIDE SEQUENCE [LARGE SCALE GENOMIC DNA]</scope>
    <source>
        <strain evidence="2 3">DSM 19971</strain>
    </source>
</reference>
<name>A0A0R1Q4E0_9LACO</name>
<keyword evidence="1" id="KW-0472">Membrane</keyword>
<dbReference type="Pfam" id="PF09586">
    <property type="entry name" value="YfhO"/>
    <property type="match status" value="1"/>
</dbReference>
<evidence type="ECO:0008006" key="4">
    <source>
        <dbReference type="Google" id="ProtNLM"/>
    </source>
</evidence>
<feature type="transmembrane region" description="Helical" evidence="1">
    <location>
        <begin position="410"/>
        <end position="427"/>
    </location>
</feature>
<dbReference type="PANTHER" id="PTHR38454">
    <property type="entry name" value="INTEGRAL MEMBRANE PROTEIN-RELATED"/>
    <property type="match status" value="1"/>
</dbReference>
<dbReference type="InterPro" id="IPR018580">
    <property type="entry name" value="Uncharacterised_YfhO"/>
</dbReference>
<organism evidence="2 3">
    <name type="scientific">Liquorilactobacillus uvarum DSM 19971</name>
    <dbReference type="NCBI Taxonomy" id="1423812"/>
    <lineage>
        <taxon>Bacteria</taxon>
        <taxon>Bacillati</taxon>
        <taxon>Bacillota</taxon>
        <taxon>Bacilli</taxon>
        <taxon>Lactobacillales</taxon>
        <taxon>Lactobacillaceae</taxon>
        <taxon>Liquorilactobacillus</taxon>
    </lineage>
</organism>
<feature type="transmembrane region" description="Helical" evidence="1">
    <location>
        <begin position="235"/>
        <end position="254"/>
    </location>
</feature>
<feature type="transmembrane region" description="Helical" evidence="1">
    <location>
        <begin position="85"/>
        <end position="104"/>
    </location>
</feature>
<dbReference type="RefSeq" id="WP_057737531.1">
    <property type="nucleotide sequence ID" value="NZ_AZEG01000015.1"/>
</dbReference>
<dbReference type="PANTHER" id="PTHR38454:SF1">
    <property type="entry name" value="INTEGRAL MEMBRANE PROTEIN"/>
    <property type="match status" value="1"/>
</dbReference>
<dbReference type="Proteomes" id="UP000051155">
    <property type="component" value="Unassembled WGS sequence"/>
</dbReference>
<feature type="transmembrane region" description="Helical" evidence="1">
    <location>
        <begin position="111"/>
        <end position="133"/>
    </location>
</feature>
<protein>
    <recommendedName>
        <fullName evidence="4">YfhO family protein</fullName>
    </recommendedName>
</protein>
<feature type="transmembrane region" description="Helical" evidence="1">
    <location>
        <begin position="385"/>
        <end position="404"/>
    </location>
</feature>
<feature type="transmembrane region" description="Helical" evidence="1">
    <location>
        <begin position="164"/>
        <end position="183"/>
    </location>
</feature>
<evidence type="ECO:0000313" key="2">
    <source>
        <dbReference type="EMBL" id="KRL37157.1"/>
    </source>
</evidence>
<comment type="caution">
    <text evidence="2">The sequence shown here is derived from an EMBL/GenBank/DDBJ whole genome shotgun (WGS) entry which is preliminary data.</text>
</comment>
<feature type="transmembrane region" description="Helical" evidence="1">
    <location>
        <begin position="325"/>
        <end position="350"/>
    </location>
</feature>
<dbReference type="PATRIC" id="fig|1423812.3.peg.679"/>
<keyword evidence="1" id="KW-1133">Transmembrane helix</keyword>
<feature type="transmembrane region" description="Helical" evidence="1">
    <location>
        <begin position="297"/>
        <end position="318"/>
    </location>
</feature>
<evidence type="ECO:0000256" key="1">
    <source>
        <dbReference type="SAM" id="Phobius"/>
    </source>
</evidence>
<evidence type="ECO:0000313" key="3">
    <source>
        <dbReference type="Proteomes" id="UP000051155"/>
    </source>
</evidence>
<feature type="transmembrane region" description="Helical" evidence="1">
    <location>
        <begin position="12"/>
        <end position="34"/>
    </location>
</feature>
<keyword evidence="3" id="KW-1185">Reference proteome</keyword>
<feature type="transmembrane region" description="Helical" evidence="1">
    <location>
        <begin position="139"/>
        <end position="157"/>
    </location>
</feature>
<feature type="transmembrane region" description="Helical" evidence="1">
    <location>
        <begin position="356"/>
        <end position="373"/>
    </location>
</feature>
<dbReference type="STRING" id="1423812.FD20_GL000627"/>
<dbReference type="OrthoDB" id="9815466at2"/>
<feature type="transmembrane region" description="Helical" evidence="1">
    <location>
        <begin position="203"/>
        <end position="223"/>
    </location>
</feature>
<dbReference type="EMBL" id="AZEG01000015">
    <property type="protein sequence ID" value="KRL37157.1"/>
    <property type="molecule type" value="Genomic_DNA"/>
</dbReference>
<feature type="transmembrane region" description="Helical" evidence="1">
    <location>
        <begin position="434"/>
        <end position="453"/>
    </location>
</feature>
<dbReference type="AlphaFoldDB" id="A0A0R1Q4E0"/>
<keyword evidence="1" id="KW-0812">Transmembrane</keyword>
<feature type="transmembrane region" description="Helical" evidence="1">
    <location>
        <begin position="921"/>
        <end position="939"/>
    </location>
</feature>